<evidence type="ECO:0000256" key="9">
    <source>
        <dbReference type="SAM" id="Phobius"/>
    </source>
</evidence>
<dbReference type="GO" id="GO:0004252">
    <property type="term" value="F:serine-type endopeptidase activity"/>
    <property type="evidence" value="ECO:0007669"/>
    <property type="project" value="InterPro"/>
</dbReference>
<comment type="catalytic activity">
    <reaction evidence="1">
        <text>Cleaves type-1 transmembrane domains using a catalytic dyad composed of serine and histidine that are contributed by different transmembrane domains.</text>
        <dbReference type="EC" id="3.4.21.105"/>
    </reaction>
</comment>
<sequence length="294" mass="33132">MLHVVIADKKMSLYEDLYSPALTLGTLVSLNVPCLVSRLPRDSPLGSLQRLGFPFNMTNNTLDRHFSFSAKNIKEGRYHTCLTCMFNHVGLGHFNGNMVFLLASGYDLHIQYGRKHLLLGFFGGGVSGCISQFSLYLYQQIKWENILPSPKSWSFLGHTLTIHLTRWQKSALGNIFTRVNAWRPCIGCSAGLAGLLAIQACSNIVELIRQSRKTGIKMDFNLLYRLSQLSFTSLVLFEDIYVLAGSAMWEKNMLSNLIAYSVDGVGHAAHLGGFIFGFFYYFLVIYNRVTPREF</sequence>
<evidence type="ECO:0000256" key="8">
    <source>
        <dbReference type="ARBA" id="ARBA00023136"/>
    </source>
</evidence>
<dbReference type="InterPro" id="IPR035952">
    <property type="entry name" value="Rhomboid-like_sf"/>
</dbReference>
<evidence type="ECO:0000256" key="3">
    <source>
        <dbReference type="ARBA" id="ARBA00009045"/>
    </source>
</evidence>
<feature type="transmembrane region" description="Helical" evidence="9">
    <location>
        <begin position="222"/>
        <end position="244"/>
    </location>
</feature>
<dbReference type="EC" id="3.4.21.105" evidence="4"/>
<dbReference type="AlphaFoldDB" id="A0A6P8I3M0"/>
<feature type="transmembrane region" description="Helical" evidence="9">
    <location>
        <begin position="117"/>
        <end position="138"/>
    </location>
</feature>
<organism evidence="11 12">
    <name type="scientific">Actinia tenebrosa</name>
    <name type="common">Australian red waratah sea anemone</name>
    <dbReference type="NCBI Taxonomy" id="6105"/>
    <lineage>
        <taxon>Eukaryota</taxon>
        <taxon>Metazoa</taxon>
        <taxon>Cnidaria</taxon>
        <taxon>Anthozoa</taxon>
        <taxon>Hexacorallia</taxon>
        <taxon>Actiniaria</taxon>
        <taxon>Actiniidae</taxon>
        <taxon>Actinia</taxon>
    </lineage>
</organism>
<evidence type="ECO:0000256" key="7">
    <source>
        <dbReference type="ARBA" id="ARBA00022989"/>
    </source>
</evidence>
<dbReference type="GeneID" id="116295734"/>
<dbReference type="GO" id="GO:0016020">
    <property type="term" value="C:membrane"/>
    <property type="evidence" value="ECO:0007669"/>
    <property type="project" value="UniProtKB-SubCell"/>
</dbReference>
<keyword evidence="6" id="KW-0378">Hydrolase</keyword>
<comment type="similarity">
    <text evidence="3">Belongs to the peptidase S54 family.</text>
</comment>
<gene>
    <name evidence="12" type="primary">LOC116295734</name>
</gene>
<dbReference type="KEGG" id="aten:116295734"/>
<evidence type="ECO:0000313" key="11">
    <source>
        <dbReference type="Proteomes" id="UP000515163"/>
    </source>
</evidence>
<dbReference type="PANTHER" id="PTHR43731">
    <property type="entry name" value="RHOMBOID PROTEASE"/>
    <property type="match status" value="1"/>
</dbReference>
<name>A0A6P8I3M0_ACTTE</name>
<dbReference type="PANTHER" id="PTHR43731:SF14">
    <property type="entry name" value="PRESENILIN-ASSOCIATED RHOMBOID-LIKE PROTEIN, MITOCHONDRIAL"/>
    <property type="match status" value="1"/>
</dbReference>
<proteinExistence type="inferred from homology"/>
<dbReference type="InterPro" id="IPR022764">
    <property type="entry name" value="Peptidase_S54_rhomboid_dom"/>
</dbReference>
<evidence type="ECO:0000256" key="1">
    <source>
        <dbReference type="ARBA" id="ARBA00000156"/>
    </source>
</evidence>
<dbReference type="Pfam" id="PF01694">
    <property type="entry name" value="Rhomboid"/>
    <property type="match status" value="1"/>
</dbReference>
<evidence type="ECO:0000259" key="10">
    <source>
        <dbReference type="Pfam" id="PF01694"/>
    </source>
</evidence>
<evidence type="ECO:0000313" key="12">
    <source>
        <dbReference type="RefSeq" id="XP_031559502.1"/>
    </source>
</evidence>
<dbReference type="SUPFAM" id="SSF144091">
    <property type="entry name" value="Rhomboid-like"/>
    <property type="match status" value="1"/>
</dbReference>
<keyword evidence="7 9" id="KW-1133">Transmembrane helix</keyword>
<evidence type="ECO:0000256" key="2">
    <source>
        <dbReference type="ARBA" id="ARBA00004141"/>
    </source>
</evidence>
<keyword evidence="8 9" id="KW-0472">Membrane</keyword>
<evidence type="ECO:0000256" key="5">
    <source>
        <dbReference type="ARBA" id="ARBA00022692"/>
    </source>
</evidence>
<feature type="transmembrane region" description="Helical" evidence="9">
    <location>
        <begin position="264"/>
        <end position="286"/>
    </location>
</feature>
<dbReference type="InterPro" id="IPR050925">
    <property type="entry name" value="Rhomboid_protease_S54"/>
</dbReference>
<evidence type="ECO:0000256" key="6">
    <source>
        <dbReference type="ARBA" id="ARBA00022801"/>
    </source>
</evidence>
<accession>A0A6P8I3M0</accession>
<comment type="subcellular location">
    <subcellularLocation>
        <location evidence="2">Membrane</location>
        <topology evidence="2">Multi-pass membrane protein</topology>
    </subcellularLocation>
</comment>
<dbReference type="RefSeq" id="XP_031559502.1">
    <property type="nucleotide sequence ID" value="XM_031703642.1"/>
</dbReference>
<protein>
    <recommendedName>
        <fullName evidence="4">rhomboid protease</fullName>
        <ecNumber evidence="4">3.4.21.105</ecNumber>
    </recommendedName>
</protein>
<dbReference type="InParanoid" id="A0A6P8I3M0"/>
<dbReference type="OrthoDB" id="418595at2759"/>
<dbReference type="Proteomes" id="UP000515163">
    <property type="component" value="Unplaced"/>
</dbReference>
<keyword evidence="11" id="KW-1185">Reference proteome</keyword>
<keyword evidence="5 9" id="KW-0812">Transmembrane</keyword>
<dbReference type="Gene3D" id="1.20.1540.10">
    <property type="entry name" value="Rhomboid-like"/>
    <property type="match status" value="1"/>
</dbReference>
<feature type="domain" description="Peptidase S54 rhomboid" evidence="10">
    <location>
        <begin position="76"/>
        <end position="286"/>
    </location>
</feature>
<reference evidence="12" key="1">
    <citation type="submission" date="2025-08" db="UniProtKB">
        <authorList>
            <consortium name="RefSeq"/>
        </authorList>
    </citation>
    <scope>IDENTIFICATION</scope>
    <source>
        <tissue evidence="12">Tentacle</tissue>
    </source>
</reference>
<evidence type="ECO:0000256" key="4">
    <source>
        <dbReference type="ARBA" id="ARBA00013039"/>
    </source>
</evidence>